<reference evidence="1 2" key="1">
    <citation type="submission" date="2024-07" db="EMBL/GenBank/DDBJ databases">
        <title>Section-level genome sequencing and comparative genomics of Aspergillus sections Usti and Cavernicolus.</title>
        <authorList>
            <consortium name="Lawrence Berkeley National Laboratory"/>
            <person name="Nybo J.L."/>
            <person name="Vesth T.C."/>
            <person name="Theobald S."/>
            <person name="Frisvad J.C."/>
            <person name="Larsen T.O."/>
            <person name="Kjaerboelling I."/>
            <person name="Rothschild-Mancinelli K."/>
            <person name="Lyhne E.K."/>
            <person name="Kogle M.E."/>
            <person name="Barry K."/>
            <person name="Clum A."/>
            <person name="Na H."/>
            <person name="Ledsgaard L."/>
            <person name="Lin J."/>
            <person name="Lipzen A."/>
            <person name="Kuo A."/>
            <person name="Riley R."/>
            <person name="Mondo S."/>
            <person name="Labutti K."/>
            <person name="Haridas S."/>
            <person name="Pangalinan J."/>
            <person name="Salamov A.A."/>
            <person name="Simmons B.A."/>
            <person name="Magnuson J.K."/>
            <person name="Chen J."/>
            <person name="Drula E."/>
            <person name="Henrissat B."/>
            <person name="Wiebenga A."/>
            <person name="Lubbers R.J."/>
            <person name="Gomes A.C."/>
            <person name="Makela M.R."/>
            <person name="Stajich J."/>
            <person name="Grigoriev I.V."/>
            <person name="Mortensen U.H."/>
            <person name="De Vries R.P."/>
            <person name="Baker S.E."/>
            <person name="Andersen M.R."/>
        </authorList>
    </citation>
    <scope>NUCLEOTIDE SEQUENCE [LARGE SCALE GENOMIC DNA]</scope>
    <source>
        <strain evidence="1 2">CBS 588.65</strain>
    </source>
</reference>
<dbReference type="EMBL" id="JBFXLT010000001">
    <property type="protein sequence ID" value="KAL2823108.1"/>
    <property type="molecule type" value="Genomic_DNA"/>
</dbReference>
<sequence>MYFFPARTPVPRMADRHVAGKASPTSIVFSIVGSVVICQTKTVHDDQRAKAVVDLAFRVRKPFEFGKFFCILKTRFCKLELPQV</sequence>
<evidence type="ECO:0000313" key="1">
    <source>
        <dbReference type="EMBL" id="KAL2823108.1"/>
    </source>
</evidence>
<accession>A0ABR4I892</accession>
<evidence type="ECO:0000313" key="2">
    <source>
        <dbReference type="Proteomes" id="UP001610334"/>
    </source>
</evidence>
<dbReference type="Proteomes" id="UP001610334">
    <property type="component" value="Unassembled WGS sequence"/>
</dbReference>
<proteinExistence type="predicted"/>
<protein>
    <submittedName>
        <fullName evidence="1">Uncharacterized protein</fullName>
    </submittedName>
</protein>
<name>A0ABR4I892_9EURO</name>
<keyword evidence="2" id="KW-1185">Reference proteome</keyword>
<comment type="caution">
    <text evidence="1">The sequence shown here is derived from an EMBL/GenBank/DDBJ whole genome shotgun (WGS) entry which is preliminary data.</text>
</comment>
<organism evidence="1 2">
    <name type="scientific">Aspergillus granulosus</name>
    <dbReference type="NCBI Taxonomy" id="176169"/>
    <lineage>
        <taxon>Eukaryota</taxon>
        <taxon>Fungi</taxon>
        <taxon>Dikarya</taxon>
        <taxon>Ascomycota</taxon>
        <taxon>Pezizomycotina</taxon>
        <taxon>Eurotiomycetes</taxon>
        <taxon>Eurotiomycetidae</taxon>
        <taxon>Eurotiales</taxon>
        <taxon>Aspergillaceae</taxon>
        <taxon>Aspergillus</taxon>
        <taxon>Aspergillus subgen. Nidulantes</taxon>
    </lineage>
</organism>
<gene>
    <name evidence="1" type="ORF">BJX63DRAFT_376317</name>
</gene>